<dbReference type="InterPro" id="IPR000182">
    <property type="entry name" value="GNAT_dom"/>
</dbReference>
<sequence length="369" mass="41980">MAVLRIETIQNRAQLRDFVRFPLRIYSGDSPWVPPVWREEMMRLDRARGPFFEHSEAALFLARDAAGDPVGRIAAIRFNRHLEVYGDGVGFFGFFECVDDESVAGRLFEAAAEWLRGQGLKRMRGPTSFTINEEIGLLIENFDESPTLLTTWNPPYYQQLVESAGLAKVEDLLAREVAFSDMDLRYLERLARAGARNGQVTIRQANLAKLETEIEILVKIYAEAWSENWGAVPFSRDEFLKMAYELKPFLLPECTLIAEYDGEAVGICVALPDINVAVKACGGRFGPLGLLRFMIARRRIDLIRGVVVGVLKEHRNKGIDSAFGARTAKELQGSRYKRIEFSWMLESNLRVHRVLENSGAKITKRWRVY</sequence>
<accession>A0A381ZWJ1</accession>
<dbReference type="PROSITE" id="PS51186">
    <property type="entry name" value="GNAT"/>
    <property type="match status" value="1"/>
</dbReference>
<dbReference type="AlphaFoldDB" id="A0A381ZWJ1"/>
<dbReference type="InterPro" id="IPR039968">
    <property type="entry name" value="BcerS-like"/>
</dbReference>
<feature type="domain" description="N-acetyltransferase" evidence="1">
    <location>
        <begin position="200"/>
        <end position="369"/>
    </location>
</feature>
<gene>
    <name evidence="2" type="ORF">METZ01_LOCUS146071</name>
</gene>
<reference evidence="2" key="1">
    <citation type="submission" date="2018-05" db="EMBL/GenBank/DDBJ databases">
        <authorList>
            <person name="Lanie J.A."/>
            <person name="Ng W.-L."/>
            <person name="Kazmierczak K.M."/>
            <person name="Andrzejewski T.M."/>
            <person name="Davidsen T.M."/>
            <person name="Wayne K.J."/>
            <person name="Tettelin H."/>
            <person name="Glass J.I."/>
            <person name="Rusch D."/>
            <person name="Podicherti R."/>
            <person name="Tsui H.-C.T."/>
            <person name="Winkler M.E."/>
        </authorList>
    </citation>
    <scope>NUCLEOTIDE SEQUENCE</scope>
</reference>
<dbReference type="PANTHER" id="PTHR41368">
    <property type="entry name" value="PROTEIN YGHO"/>
    <property type="match status" value="1"/>
</dbReference>
<evidence type="ECO:0000313" key="2">
    <source>
        <dbReference type="EMBL" id="SVA93217.1"/>
    </source>
</evidence>
<dbReference type="PANTHER" id="PTHR41368:SF1">
    <property type="entry name" value="PROTEIN YGHO"/>
    <property type="match status" value="1"/>
</dbReference>
<feature type="non-terminal residue" evidence="2">
    <location>
        <position position="369"/>
    </location>
</feature>
<evidence type="ECO:0000259" key="1">
    <source>
        <dbReference type="PROSITE" id="PS51186"/>
    </source>
</evidence>
<dbReference type="Gene3D" id="3.40.630.30">
    <property type="match status" value="1"/>
</dbReference>
<dbReference type="GO" id="GO:0016747">
    <property type="term" value="F:acyltransferase activity, transferring groups other than amino-acyl groups"/>
    <property type="evidence" value="ECO:0007669"/>
    <property type="project" value="InterPro"/>
</dbReference>
<dbReference type="SUPFAM" id="SSF55729">
    <property type="entry name" value="Acyl-CoA N-acyltransferases (Nat)"/>
    <property type="match status" value="1"/>
</dbReference>
<dbReference type="EMBL" id="UINC01022817">
    <property type="protein sequence ID" value="SVA93217.1"/>
    <property type="molecule type" value="Genomic_DNA"/>
</dbReference>
<protein>
    <recommendedName>
        <fullName evidence="1">N-acetyltransferase domain-containing protein</fullName>
    </recommendedName>
</protein>
<proteinExistence type="predicted"/>
<name>A0A381ZWJ1_9ZZZZ</name>
<organism evidence="2">
    <name type="scientific">marine metagenome</name>
    <dbReference type="NCBI Taxonomy" id="408172"/>
    <lineage>
        <taxon>unclassified sequences</taxon>
        <taxon>metagenomes</taxon>
        <taxon>ecological metagenomes</taxon>
    </lineage>
</organism>
<dbReference type="InterPro" id="IPR016181">
    <property type="entry name" value="Acyl_CoA_acyltransferase"/>
</dbReference>